<dbReference type="AlphaFoldDB" id="A0A645EDV6"/>
<accession>A0A645EDV6</accession>
<protein>
    <submittedName>
        <fullName evidence="1">Uncharacterized protein</fullName>
    </submittedName>
</protein>
<comment type="caution">
    <text evidence="1">The sequence shown here is derived from an EMBL/GenBank/DDBJ whole genome shotgun (WGS) entry which is preliminary data.</text>
</comment>
<dbReference type="EMBL" id="VSSQ01045413">
    <property type="protein sequence ID" value="MPM99308.1"/>
    <property type="molecule type" value="Genomic_DNA"/>
</dbReference>
<sequence>MVGGGDSGDLVTDEILDEQDVFRLRRNLRLMFRDPDQLRQRPGRRRRLEGGFEDEFPVPFAQLSAFGGAALVGPHDGPADRAHRAVEQHRVVGGAVEGDRGGPGEVQPGVAQLLQRGAHRGVPVGRVLLGPAGVLVVRRVFARRFAEQPPFRIDRGDFAAAGAEIDSEQDVFRLRHHFTQPCCGSLAEISPRLTRPVMVQR</sequence>
<reference evidence="1" key="1">
    <citation type="submission" date="2019-08" db="EMBL/GenBank/DDBJ databases">
        <authorList>
            <person name="Kucharzyk K."/>
            <person name="Murdoch R.W."/>
            <person name="Higgins S."/>
            <person name="Loffler F."/>
        </authorList>
    </citation>
    <scope>NUCLEOTIDE SEQUENCE</scope>
</reference>
<evidence type="ECO:0000313" key="1">
    <source>
        <dbReference type="EMBL" id="MPM99308.1"/>
    </source>
</evidence>
<organism evidence="1">
    <name type="scientific">bioreactor metagenome</name>
    <dbReference type="NCBI Taxonomy" id="1076179"/>
    <lineage>
        <taxon>unclassified sequences</taxon>
        <taxon>metagenomes</taxon>
        <taxon>ecological metagenomes</taxon>
    </lineage>
</organism>
<name>A0A645EDV6_9ZZZZ</name>
<gene>
    <name evidence="1" type="ORF">SDC9_146499</name>
</gene>
<proteinExistence type="predicted"/>